<feature type="domain" description="TtsA-like Glycoside hydrolase family 108" evidence="1">
    <location>
        <begin position="13"/>
        <end position="108"/>
    </location>
</feature>
<dbReference type="InterPro" id="IPR023346">
    <property type="entry name" value="Lysozyme-like_dom_sf"/>
</dbReference>
<accession>A0A6M3JNR8</accession>
<organism evidence="3">
    <name type="scientific">viral metagenome</name>
    <dbReference type="NCBI Taxonomy" id="1070528"/>
    <lineage>
        <taxon>unclassified sequences</taxon>
        <taxon>metagenomes</taxon>
        <taxon>organismal metagenomes</taxon>
    </lineage>
</organism>
<evidence type="ECO:0000259" key="1">
    <source>
        <dbReference type="Pfam" id="PF05838"/>
    </source>
</evidence>
<dbReference type="SUPFAM" id="SSF53955">
    <property type="entry name" value="Lysozyme-like"/>
    <property type="match status" value="1"/>
</dbReference>
<reference evidence="3" key="1">
    <citation type="submission" date="2020-03" db="EMBL/GenBank/DDBJ databases">
        <title>The deep terrestrial virosphere.</title>
        <authorList>
            <person name="Holmfeldt K."/>
            <person name="Nilsson E."/>
            <person name="Simone D."/>
            <person name="Lopez-Fernandez M."/>
            <person name="Wu X."/>
            <person name="de Brujin I."/>
            <person name="Lundin D."/>
            <person name="Andersson A."/>
            <person name="Bertilsson S."/>
            <person name="Dopson M."/>
        </authorList>
    </citation>
    <scope>NUCLEOTIDE SEQUENCE</scope>
    <source>
        <strain evidence="3">MM415A03047</strain>
    </source>
</reference>
<dbReference type="EMBL" id="MT141898">
    <property type="protein sequence ID" value="QJA71764.1"/>
    <property type="molecule type" value="Genomic_DNA"/>
</dbReference>
<dbReference type="GO" id="GO:0016787">
    <property type="term" value="F:hydrolase activity"/>
    <property type="evidence" value="ECO:0007669"/>
    <property type="project" value="UniProtKB-KW"/>
</dbReference>
<feature type="domain" description="Peptidoglycan binding" evidence="2">
    <location>
        <begin position="113"/>
        <end position="192"/>
    </location>
</feature>
<protein>
    <submittedName>
        <fullName evidence="3">Putative glycoside hydrolase</fullName>
    </submittedName>
</protein>
<evidence type="ECO:0000259" key="2">
    <source>
        <dbReference type="Pfam" id="PF09374"/>
    </source>
</evidence>
<sequence length="197" mass="22722">MADFRKAFLKTSIAEGGYSNNSLDMGGETYRGISRRYFPDWKGWEIIDIEKKKPGPNPVNDISPSIRKGLNDLVEFFYKENFWNRFLGDEIPNQEIAEELYDTSVNMGISRGVIFLQVSLNVLNRNGELYPDIVEDGKIGSTTIRTLNTYLKYDKPELLLKIMNVLQGMHYIEFMKKSPTQEAFARGWFSRVEINKG</sequence>
<gene>
    <name evidence="3" type="ORF">MM415A03047_0002</name>
</gene>
<proteinExistence type="predicted"/>
<dbReference type="Pfam" id="PF09374">
    <property type="entry name" value="PG_binding_3"/>
    <property type="match status" value="1"/>
</dbReference>
<evidence type="ECO:0000313" key="3">
    <source>
        <dbReference type="EMBL" id="QJA71764.1"/>
    </source>
</evidence>
<dbReference type="InterPro" id="IPR008565">
    <property type="entry name" value="TtsA-like_GH18_dom"/>
</dbReference>
<dbReference type="Gene3D" id="1.20.141.10">
    <property type="entry name" value="Chitosanase, subunit A, domain 1"/>
    <property type="match status" value="1"/>
</dbReference>
<dbReference type="AlphaFoldDB" id="A0A6M3JNR8"/>
<keyword evidence="3" id="KW-0378">Hydrolase</keyword>
<dbReference type="InterPro" id="IPR018537">
    <property type="entry name" value="Peptidoglycan-bd_3"/>
</dbReference>
<dbReference type="Pfam" id="PF05838">
    <property type="entry name" value="Glyco_hydro_108"/>
    <property type="match status" value="1"/>
</dbReference>
<name>A0A6M3JNR8_9ZZZZ</name>